<dbReference type="AlphaFoldDB" id="A0A1H3CVE4"/>
<dbReference type="GO" id="GO:0016747">
    <property type="term" value="F:acyltransferase activity, transferring groups other than amino-acyl groups"/>
    <property type="evidence" value="ECO:0007669"/>
    <property type="project" value="InterPro"/>
</dbReference>
<dbReference type="RefSeq" id="WP_093754303.1">
    <property type="nucleotide sequence ID" value="NZ_BSYN01000009.1"/>
</dbReference>
<dbReference type="Gene3D" id="3.40.630.30">
    <property type="match status" value="1"/>
</dbReference>
<proteinExistence type="predicted"/>
<dbReference type="Pfam" id="PF00583">
    <property type="entry name" value="Acetyltransf_1"/>
    <property type="match status" value="1"/>
</dbReference>
<gene>
    <name evidence="2" type="ORF">SAMN05660923_02560</name>
</gene>
<dbReference type="SUPFAM" id="SSF55729">
    <property type="entry name" value="Acyl-CoA N-acyltransferases (Nat)"/>
    <property type="match status" value="1"/>
</dbReference>
<evidence type="ECO:0000313" key="2">
    <source>
        <dbReference type="EMBL" id="SDX58056.1"/>
    </source>
</evidence>
<dbReference type="EMBL" id="FNNG01000013">
    <property type="protein sequence ID" value="SDX58056.1"/>
    <property type="molecule type" value="Genomic_DNA"/>
</dbReference>
<dbReference type="PROSITE" id="PS51186">
    <property type="entry name" value="GNAT"/>
    <property type="match status" value="1"/>
</dbReference>
<dbReference type="InterPro" id="IPR016181">
    <property type="entry name" value="Acyl_CoA_acyltransferase"/>
</dbReference>
<feature type="domain" description="N-acetyltransferase" evidence="1">
    <location>
        <begin position="1"/>
        <end position="122"/>
    </location>
</feature>
<keyword evidence="3" id="KW-1185">Reference proteome</keyword>
<dbReference type="Proteomes" id="UP000198828">
    <property type="component" value="Unassembled WGS sequence"/>
</dbReference>
<sequence>MITLTQIDKEDIDAVNTVLVDNKIKDDLTEGIIYVLRSRQNIIGVGKVSIVESYGILKYIVVNETYRGSNYGESILRGLLFKCQSMGINKVYYHNYDIYLEKIGFKHNDSLKEEFPLILKINDFFNKSCYGEVYEI</sequence>
<organism evidence="2 3">
    <name type="scientific">Tepidimicrobium xylanilyticum</name>
    <dbReference type="NCBI Taxonomy" id="1123352"/>
    <lineage>
        <taxon>Bacteria</taxon>
        <taxon>Bacillati</taxon>
        <taxon>Bacillota</taxon>
        <taxon>Tissierellia</taxon>
        <taxon>Tissierellales</taxon>
        <taxon>Tepidimicrobiaceae</taxon>
        <taxon>Tepidimicrobium</taxon>
    </lineage>
</organism>
<dbReference type="OrthoDB" id="3035845at2"/>
<evidence type="ECO:0000313" key="3">
    <source>
        <dbReference type="Proteomes" id="UP000198828"/>
    </source>
</evidence>
<evidence type="ECO:0000259" key="1">
    <source>
        <dbReference type="PROSITE" id="PS51186"/>
    </source>
</evidence>
<dbReference type="InterPro" id="IPR000182">
    <property type="entry name" value="GNAT_dom"/>
</dbReference>
<reference evidence="2 3" key="1">
    <citation type="submission" date="2016-10" db="EMBL/GenBank/DDBJ databases">
        <authorList>
            <person name="de Groot N.N."/>
        </authorList>
    </citation>
    <scope>NUCLEOTIDE SEQUENCE [LARGE SCALE GENOMIC DNA]</scope>
    <source>
        <strain evidence="2 3">DSM 23310</strain>
    </source>
</reference>
<protein>
    <recommendedName>
        <fullName evidence="1">N-acetyltransferase domain-containing protein</fullName>
    </recommendedName>
</protein>
<accession>A0A1H3CVE4</accession>
<name>A0A1H3CVE4_9FIRM</name>